<protein>
    <recommendedName>
        <fullName evidence="7">Flagellar protein FliT</fullName>
    </recommendedName>
</protein>
<comment type="subcellular location">
    <subcellularLocation>
        <location evidence="1">Cytoplasm</location>
        <location evidence="1">Cytosol</location>
    </subcellularLocation>
</comment>
<reference evidence="8" key="2">
    <citation type="submission" date="2020-09" db="EMBL/GenBank/DDBJ databases">
        <authorList>
            <person name="Sun Q."/>
            <person name="Zhou Y."/>
        </authorList>
    </citation>
    <scope>NUCLEOTIDE SEQUENCE</scope>
    <source>
        <strain evidence="8">CGMCC 1.12408</strain>
    </source>
</reference>
<keyword evidence="2" id="KW-0963">Cytoplasm</keyword>
<keyword evidence="4" id="KW-0143">Chaperone</keyword>
<dbReference type="Pfam" id="PF05400">
    <property type="entry name" value="FliT"/>
    <property type="match status" value="1"/>
</dbReference>
<dbReference type="EMBL" id="BMEY01000003">
    <property type="protein sequence ID" value="GGA67230.1"/>
    <property type="molecule type" value="Genomic_DNA"/>
</dbReference>
<organism evidence="8 9">
    <name type="scientific">Ornithinibacillus halotolerans</name>
    <dbReference type="NCBI Taxonomy" id="1274357"/>
    <lineage>
        <taxon>Bacteria</taxon>
        <taxon>Bacillati</taxon>
        <taxon>Bacillota</taxon>
        <taxon>Bacilli</taxon>
        <taxon>Bacillales</taxon>
        <taxon>Bacillaceae</taxon>
        <taxon>Ornithinibacillus</taxon>
    </lineage>
</organism>
<evidence type="ECO:0000256" key="2">
    <source>
        <dbReference type="ARBA" id="ARBA00022490"/>
    </source>
</evidence>
<evidence type="ECO:0000256" key="6">
    <source>
        <dbReference type="ARBA" id="ARBA00093785"/>
    </source>
</evidence>
<evidence type="ECO:0000256" key="7">
    <source>
        <dbReference type="ARBA" id="ARBA00093797"/>
    </source>
</evidence>
<name>A0A916W5G0_9BACI</name>
<comment type="similarity">
    <text evidence="6">Belongs to the bacillales FliT family.</text>
</comment>
<dbReference type="RefSeq" id="WP_188383472.1">
    <property type="nucleotide sequence ID" value="NZ_BMEY01000003.1"/>
</dbReference>
<dbReference type="Proteomes" id="UP000613512">
    <property type="component" value="Unassembled WGS sequence"/>
</dbReference>
<evidence type="ECO:0000256" key="1">
    <source>
        <dbReference type="ARBA" id="ARBA00004514"/>
    </source>
</evidence>
<dbReference type="InterPro" id="IPR008622">
    <property type="entry name" value="FliT"/>
</dbReference>
<comment type="function">
    <text evidence="5">May act as an export chaperone for the filament capping protein FliD.</text>
</comment>
<evidence type="ECO:0000313" key="9">
    <source>
        <dbReference type="Proteomes" id="UP000613512"/>
    </source>
</evidence>
<reference evidence="8" key="1">
    <citation type="journal article" date="2014" name="Int. J. Syst. Evol. Microbiol.">
        <title>Complete genome sequence of Corynebacterium casei LMG S-19264T (=DSM 44701T), isolated from a smear-ripened cheese.</title>
        <authorList>
            <consortium name="US DOE Joint Genome Institute (JGI-PGF)"/>
            <person name="Walter F."/>
            <person name="Albersmeier A."/>
            <person name="Kalinowski J."/>
            <person name="Ruckert C."/>
        </authorList>
    </citation>
    <scope>NUCLEOTIDE SEQUENCE</scope>
    <source>
        <strain evidence="8">CGMCC 1.12408</strain>
    </source>
</reference>
<accession>A0A916W5G0</accession>
<gene>
    <name evidence="8" type="ORF">GCM10008025_08850</name>
</gene>
<sequence>MNRVQPIYEITTKMNELLDGEITSSNREVVIESILSLLDERELLINQEVDTTTYSEEEHSLGKSLLILNQEVHRKMNELFLDLKFEMKQVKKQKHSNRQYTNPYANVQTLDGMFMDKRK</sequence>
<evidence type="ECO:0000256" key="4">
    <source>
        <dbReference type="ARBA" id="ARBA00023186"/>
    </source>
</evidence>
<keyword evidence="9" id="KW-1185">Reference proteome</keyword>
<evidence type="ECO:0000313" key="8">
    <source>
        <dbReference type="EMBL" id="GGA67230.1"/>
    </source>
</evidence>
<evidence type="ECO:0000256" key="3">
    <source>
        <dbReference type="ARBA" id="ARBA00022795"/>
    </source>
</evidence>
<keyword evidence="3" id="KW-1005">Bacterial flagellum biogenesis</keyword>
<comment type="caution">
    <text evidence="8">The sequence shown here is derived from an EMBL/GenBank/DDBJ whole genome shotgun (WGS) entry which is preliminary data.</text>
</comment>
<proteinExistence type="inferred from homology"/>
<evidence type="ECO:0000256" key="5">
    <source>
        <dbReference type="ARBA" id="ARBA00093765"/>
    </source>
</evidence>
<dbReference type="AlphaFoldDB" id="A0A916W5G0"/>